<dbReference type="RefSeq" id="WP_067855906.1">
    <property type="nucleotide sequence ID" value="NZ_CP011502.1"/>
</dbReference>
<dbReference type="CDD" id="cd03674">
    <property type="entry name" value="NUDIX_Hydrolase"/>
    <property type="match status" value="1"/>
</dbReference>
<dbReference type="Proteomes" id="UP000067689">
    <property type="component" value="Chromosome"/>
</dbReference>
<comment type="similarity">
    <text evidence="1">Belongs to the Nudix hydrolase family.</text>
</comment>
<evidence type="ECO:0000313" key="3">
    <source>
        <dbReference type="EMBL" id="ALX04277.1"/>
    </source>
</evidence>
<dbReference type="PANTHER" id="PTHR43736:SF1">
    <property type="entry name" value="DIHYDRONEOPTERIN TRIPHOSPHATE DIPHOSPHATASE"/>
    <property type="match status" value="1"/>
</dbReference>
<dbReference type="EMBL" id="CP011502">
    <property type="protein sequence ID" value="ALX04277.1"/>
    <property type="molecule type" value="Genomic_DNA"/>
</dbReference>
<organism evidence="3 4">
    <name type="scientific">Aeromicrobium erythreum</name>
    <dbReference type="NCBI Taxonomy" id="2041"/>
    <lineage>
        <taxon>Bacteria</taxon>
        <taxon>Bacillati</taxon>
        <taxon>Actinomycetota</taxon>
        <taxon>Actinomycetes</taxon>
        <taxon>Propionibacteriales</taxon>
        <taxon>Nocardioidaceae</taxon>
        <taxon>Aeromicrobium</taxon>
    </lineage>
</organism>
<keyword evidence="4" id="KW-1185">Reference proteome</keyword>
<dbReference type="Pfam" id="PF00293">
    <property type="entry name" value="NUDIX"/>
    <property type="match status" value="1"/>
</dbReference>
<dbReference type="PATRIC" id="fig|2041.4.peg.1236"/>
<evidence type="ECO:0000259" key="2">
    <source>
        <dbReference type="PROSITE" id="PS51462"/>
    </source>
</evidence>
<dbReference type="SUPFAM" id="SSF55811">
    <property type="entry name" value="Nudix"/>
    <property type="match status" value="1"/>
</dbReference>
<evidence type="ECO:0000256" key="1">
    <source>
        <dbReference type="ARBA" id="ARBA00005582"/>
    </source>
</evidence>
<gene>
    <name evidence="3" type="ORF">AERYTH_05950</name>
</gene>
<dbReference type="AlphaFoldDB" id="A0A0U4CFR8"/>
<dbReference type="Gene3D" id="3.90.79.10">
    <property type="entry name" value="Nucleoside Triphosphate Pyrophosphohydrolase"/>
    <property type="match status" value="1"/>
</dbReference>
<dbReference type="STRING" id="2041.AERYTH_05950"/>
<protein>
    <submittedName>
        <fullName evidence="3">NUDIX hydrolase</fullName>
    </submittedName>
</protein>
<proteinExistence type="inferred from homology"/>
<dbReference type="GO" id="GO:0016787">
    <property type="term" value="F:hydrolase activity"/>
    <property type="evidence" value="ECO:0007669"/>
    <property type="project" value="UniProtKB-KW"/>
</dbReference>
<accession>A0A0U4CFR8</accession>
<dbReference type="OrthoDB" id="129709at2"/>
<feature type="domain" description="Nudix hydrolase" evidence="2">
    <location>
        <begin position="45"/>
        <end position="176"/>
    </location>
</feature>
<dbReference type="InterPro" id="IPR015797">
    <property type="entry name" value="NUDIX_hydrolase-like_dom_sf"/>
</dbReference>
<reference evidence="3 4" key="1">
    <citation type="journal article" date="1991" name="Int. J. Syst. Bacteriol.">
        <title>Description of the erythromycin-producing bacterium Arthrobacter sp. strain NRRL B-3381 as Aeromicrobium erythreum gen. nov., sp. nov.</title>
        <authorList>
            <person name="Miller E.S."/>
            <person name="Woese C.R."/>
            <person name="Brenner S."/>
        </authorList>
    </citation>
    <scope>NUCLEOTIDE SEQUENCE [LARGE SCALE GENOMIC DNA]</scope>
    <source>
        <strain evidence="3 4">AR18</strain>
    </source>
</reference>
<name>A0A0U4CFR8_9ACTN</name>
<keyword evidence="3" id="KW-0378">Hydrolase</keyword>
<dbReference type="InterPro" id="IPR000086">
    <property type="entry name" value="NUDIX_hydrolase_dom"/>
</dbReference>
<dbReference type="KEGG" id="aer:AERYTH_05950"/>
<sequence>MTLHADATRTLAAWTAPDAGQERLRVAYLAHLAAHPDGMLRPCRPDHVTASALVMTADAQRVLLVRHRKAGMWLQTGGHCEADDASLVDAAAREALEETGIAGLQVDPDPLRLSRHAVPFCSPGGHHLDVQLLAVAPVDAEPVVAEDEDPVAWFGVDDPVEPTDADTLALIAAARTRLRGTPRP</sequence>
<dbReference type="PANTHER" id="PTHR43736">
    <property type="entry name" value="ADP-RIBOSE PYROPHOSPHATASE"/>
    <property type="match status" value="1"/>
</dbReference>
<dbReference type="PROSITE" id="PS51462">
    <property type="entry name" value="NUDIX"/>
    <property type="match status" value="1"/>
</dbReference>
<evidence type="ECO:0000313" key="4">
    <source>
        <dbReference type="Proteomes" id="UP000067689"/>
    </source>
</evidence>